<comment type="caution">
    <text evidence="1">The sequence shown here is derived from an EMBL/GenBank/DDBJ whole genome shotgun (WGS) entry which is preliminary data.</text>
</comment>
<sequence>MMAISLYSTRPYQHYDKDVIRMFSLKSAAMLAAALIVSGCSTATWVKLPDDSALIVNERPTLHKQGLIKTRPFSWGAAGGVPYRLEDRQSHVIQSGRLKTRFRVASIFWPPVGIAYWPMGFGQRCYDLTGPAPQTCTHQDLIDLRKNHRLSR</sequence>
<dbReference type="Proteomes" id="UP001278050">
    <property type="component" value="Unassembled WGS sequence"/>
</dbReference>
<protein>
    <recommendedName>
        <fullName evidence="3">Lipoprotein</fullName>
    </recommendedName>
</protein>
<accession>A0ABU4Q4I1</accession>
<evidence type="ECO:0008006" key="3">
    <source>
        <dbReference type="Google" id="ProtNLM"/>
    </source>
</evidence>
<dbReference type="RefSeq" id="WP_244899843.1">
    <property type="nucleotide sequence ID" value="NZ_JAWXXP010000001.1"/>
</dbReference>
<reference evidence="1 2" key="1">
    <citation type="submission" date="2023-11" db="EMBL/GenBank/DDBJ databases">
        <title>MicrobeMod: A computational toolkit for identifying prokaryotic methylation and restriction-modification with nanopore sequencing.</title>
        <authorList>
            <person name="Crits-Christoph A."/>
            <person name="Kang S.C."/>
            <person name="Lee H."/>
            <person name="Ostrov N."/>
        </authorList>
    </citation>
    <scope>NUCLEOTIDE SEQUENCE [LARGE SCALE GENOMIC DNA]</scope>
    <source>
        <strain evidence="1 2">ATCC BAA-571</strain>
    </source>
</reference>
<keyword evidence="2" id="KW-1185">Reference proteome</keyword>
<evidence type="ECO:0000313" key="2">
    <source>
        <dbReference type="Proteomes" id="UP001278050"/>
    </source>
</evidence>
<dbReference type="EMBL" id="JAWXXP010000001">
    <property type="protein sequence ID" value="MDX5994168.1"/>
    <property type="molecule type" value="Genomic_DNA"/>
</dbReference>
<name>A0ABU4Q4I1_9GAMM</name>
<organism evidence="1 2">
    <name type="scientific">Ectopseudomonas alcaliphila</name>
    <dbReference type="NCBI Taxonomy" id="101564"/>
    <lineage>
        <taxon>Bacteria</taxon>
        <taxon>Pseudomonadati</taxon>
        <taxon>Pseudomonadota</taxon>
        <taxon>Gammaproteobacteria</taxon>
        <taxon>Pseudomonadales</taxon>
        <taxon>Pseudomonadaceae</taxon>
        <taxon>Ectopseudomonas</taxon>
    </lineage>
</organism>
<evidence type="ECO:0000313" key="1">
    <source>
        <dbReference type="EMBL" id="MDX5994168.1"/>
    </source>
</evidence>
<proteinExistence type="predicted"/>
<gene>
    <name evidence="1" type="ORF">SIM71_19065</name>
</gene>